<organism evidence="1 2">
    <name type="scientific">Candidatus Intestinimonas merdavium</name>
    <dbReference type="NCBI Taxonomy" id="2838622"/>
    <lineage>
        <taxon>Bacteria</taxon>
        <taxon>Bacillati</taxon>
        <taxon>Bacillota</taxon>
        <taxon>Clostridia</taxon>
        <taxon>Eubacteriales</taxon>
        <taxon>Intestinimonas</taxon>
    </lineage>
</organism>
<comment type="caution">
    <text evidence="1">The sequence shown here is derived from an EMBL/GenBank/DDBJ whole genome shotgun (WGS) entry which is preliminary data.</text>
</comment>
<protein>
    <submittedName>
        <fullName evidence="1">Uncharacterized protein</fullName>
    </submittedName>
</protein>
<sequence length="65" mass="7389">MTQREKALEQILSETFAGGDVRRRELRLTGEEAAYITAKYAARVRPMGPGGEKNWYEIIFQGAEQ</sequence>
<evidence type="ECO:0000313" key="2">
    <source>
        <dbReference type="Proteomes" id="UP000886824"/>
    </source>
</evidence>
<proteinExistence type="predicted"/>
<gene>
    <name evidence="1" type="ORF">H9826_02185</name>
</gene>
<name>A0A9D1Z670_9FIRM</name>
<dbReference type="AlphaFoldDB" id="A0A9D1Z670"/>
<dbReference type="EMBL" id="DXCX01000025">
    <property type="protein sequence ID" value="HIY72771.1"/>
    <property type="molecule type" value="Genomic_DNA"/>
</dbReference>
<reference evidence="1" key="2">
    <citation type="submission" date="2021-04" db="EMBL/GenBank/DDBJ databases">
        <authorList>
            <person name="Gilroy R."/>
        </authorList>
    </citation>
    <scope>NUCLEOTIDE SEQUENCE</scope>
    <source>
        <strain evidence="1">CHK33-7979</strain>
    </source>
</reference>
<accession>A0A9D1Z670</accession>
<evidence type="ECO:0000313" key="1">
    <source>
        <dbReference type="EMBL" id="HIY72771.1"/>
    </source>
</evidence>
<dbReference type="Proteomes" id="UP000886824">
    <property type="component" value="Unassembled WGS sequence"/>
</dbReference>
<reference evidence="1" key="1">
    <citation type="journal article" date="2021" name="PeerJ">
        <title>Extensive microbial diversity within the chicken gut microbiome revealed by metagenomics and culture.</title>
        <authorList>
            <person name="Gilroy R."/>
            <person name="Ravi A."/>
            <person name="Getino M."/>
            <person name="Pursley I."/>
            <person name="Horton D.L."/>
            <person name="Alikhan N.F."/>
            <person name="Baker D."/>
            <person name="Gharbi K."/>
            <person name="Hall N."/>
            <person name="Watson M."/>
            <person name="Adriaenssens E.M."/>
            <person name="Foster-Nyarko E."/>
            <person name="Jarju S."/>
            <person name="Secka A."/>
            <person name="Antonio M."/>
            <person name="Oren A."/>
            <person name="Chaudhuri R.R."/>
            <person name="La Ragione R."/>
            <person name="Hildebrand F."/>
            <person name="Pallen M.J."/>
        </authorList>
    </citation>
    <scope>NUCLEOTIDE SEQUENCE</scope>
    <source>
        <strain evidence="1">CHK33-7979</strain>
    </source>
</reference>